<dbReference type="EMBL" id="FXAN01000062">
    <property type="protein sequence ID" value="SMG00858.1"/>
    <property type="molecule type" value="Genomic_DNA"/>
</dbReference>
<gene>
    <name evidence="1" type="ORF">BSIN_3838</name>
</gene>
<organism evidence="1 2">
    <name type="scientific">Burkholderia singularis</name>
    <dbReference type="NCBI Taxonomy" id="1503053"/>
    <lineage>
        <taxon>Bacteria</taxon>
        <taxon>Pseudomonadati</taxon>
        <taxon>Pseudomonadota</taxon>
        <taxon>Betaproteobacteria</taxon>
        <taxon>Burkholderiales</taxon>
        <taxon>Burkholderiaceae</taxon>
        <taxon>Burkholderia</taxon>
        <taxon>pseudomallei group</taxon>
    </lineage>
</organism>
<evidence type="ECO:0000313" key="1">
    <source>
        <dbReference type="EMBL" id="SMG00858.1"/>
    </source>
</evidence>
<dbReference type="Proteomes" id="UP000198460">
    <property type="component" value="Unassembled WGS sequence"/>
</dbReference>
<sequence length="41" mass="4824">MRLRCELFVVSTFRRVRGEAGWGGRIILRSKARVPPRARLR</sequence>
<reference evidence="1 2" key="1">
    <citation type="submission" date="2017-04" db="EMBL/GenBank/DDBJ databases">
        <authorList>
            <person name="Afonso C.L."/>
            <person name="Miller P.J."/>
            <person name="Scott M.A."/>
            <person name="Spackman E."/>
            <person name="Goraichik I."/>
            <person name="Dimitrov K.M."/>
            <person name="Suarez D.L."/>
            <person name="Swayne D.E."/>
        </authorList>
    </citation>
    <scope>NUCLEOTIDE SEQUENCE [LARGE SCALE GENOMIC DNA]</scope>
    <source>
        <strain evidence="1">LMG 28154</strain>
    </source>
</reference>
<proteinExistence type="predicted"/>
<dbReference type="AlphaFoldDB" id="A0A238H6L2"/>
<name>A0A238H6L2_9BURK</name>
<protein>
    <submittedName>
        <fullName evidence="1">Uncharacterized protein</fullName>
    </submittedName>
</protein>
<evidence type="ECO:0000313" key="2">
    <source>
        <dbReference type="Proteomes" id="UP000198460"/>
    </source>
</evidence>
<accession>A0A238H6L2</accession>